<accession>K2BWY0</accession>
<gene>
    <name evidence="7" type="ORF">ACD_49C00023G0007</name>
</gene>
<dbReference type="SMART" id="SM00228">
    <property type="entry name" value="PDZ"/>
    <property type="match status" value="1"/>
</dbReference>
<protein>
    <recommendedName>
        <fullName evidence="6">PDZ domain-containing protein</fullName>
    </recommendedName>
</protein>
<dbReference type="Pfam" id="PF03572">
    <property type="entry name" value="Peptidase_S41"/>
    <property type="match status" value="1"/>
</dbReference>
<dbReference type="NCBIfam" id="TIGR00225">
    <property type="entry name" value="prc"/>
    <property type="match status" value="1"/>
</dbReference>
<evidence type="ECO:0000256" key="1">
    <source>
        <dbReference type="ARBA" id="ARBA00009179"/>
    </source>
</evidence>
<dbReference type="CDD" id="cd06782">
    <property type="entry name" value="cpPDZ_CPP-like"/>
    <property type="match status" value="1"/>
</dbReference>
<reference evidence="7" key="1">
    <citation type="journal article" date="2012" name="Science">
        <title>Fermentation, hydrogen, and sulfur metabolism in multiple uncultivated bacterial phyla.</title>
        <authorList>
            <person name="Wrighton K.C."/>
            <person name="Thomas B.C."/>
            <person name="Sharon I."/>
            <person name="Miller C.S."/>
            <person name="Castelle C.J."/>
            <person name="VerBerkmoes N.C."/>
            <person name="Wilkins M.J."/>
            <person name="Hettich R.L."/>
            <person name="Lipton M.S."/>
            <person name="Williams K.H."/>
            <person name="Long P.E."/>
            <person name="Banfield J.F."/>
        </authorList>
    </citation>
    <scope>NUCLEOTIDE SEQUENCE [LARGE SCALE GENOMIC DNA]</scope>
</reference>
<evidence type="ECO:0000256" key="4">
    <source>
        <dbReference type="ARBA" id="ARBA00022825"/>
    </source>
</evidence>
<evidence type="ECO:0000256" key="2">
    <source>
        <dbReference type="ARBA" id="ARBA00022670"/>
    </source>
</evidence>
<organism evidence="7">
    <name type="scientific">uncultured bacterium</name>
    <name type="common">gcode 4</name>
    <dbReference type="NCBI Taxonomy" id="1234023"/>
    <lineage>
        <taxon>Bacteria</taxon>
        <taxon>environmental samples</taxon>
    </lineage>
</organism>
<dbReference type="PROSITE" id="PS50106">
    <property type="entry name" value="PDZ"/>
    <property type="match status" value="1"/>
</dbReference>
<dbReference type="GO" id="GO:0008236">
    <property type="term" value="F:serine-type peptidase activity"/>
    <property type="evidence" value="ECO:0007669"/>
    <property type="project" value="UniProtKB-KW"/>
</dbReference>
<dbReference type="InterPro" id="IPR029045">
    <property type="entry name" value="ClpP/crotonase-like_dom_sf"/>
</dbReference>
<dbReference type="GO" id="GO:0006508">
    <property type="term" value="P:proteolysis"/>
    <property type="evidence" value="ECO:0007669"/>
    <property type="project" value="UniProtKB-KW"/>
</dbReference>
<dbReference type="SUPFAM" id="SSF52096">
    <property type="entry name" value="ClpP/crotonase"/>
    <property type="match status" value="1"/>
</dbReference>
<dbReference type="GO" id="GO:0004175">
    <property type="term" value="F:endopeptidase activity"/>
    <property type="evidence" value="ECO:0007669"/>
    <property type="project" value="TreeGrafter"/>
</dbReference>
<dbReference type="SMART" id="SM00245">
    <property type="entry name" value="TSPc"/>
    <property type="match status" value="1"/>
</dbReference>
<dbReference type="AlphaFoldDB" id="K2BWY0"/>
<dbReference type="EMBL" id="AMFJ01021609">
    <property type="protein sequence ID" value="EKD66664.1"/>
    <property type="molecule type" value="Genomic_DNA"/>
</dbReference>
<dbReference type="GO" id="GO:0030288">
    <property type="term" value="C:outer membrane-bounded periplasmic space"/>
    <property type="evidence" value="ECO:0007669"/>
    <property type="project" value="TreeGrafter"/>
</dbReference>
<dbReference type="Gene3D" id="3.90.226.10">
    <property type="entry name" value="2-enoyl-CoA Hydratase, Chain A, domain 1"/>
    <property type="match status" value="1"/>
</dbReference>
<dbReference type="PANTHER" id="PTHR32060:SF30">
    <property type="entry name" value="CARBOXY-TERMINAL PROCESSING PROTEASE CTPA"/>
    <property type="match status" value="1"/>
</dbReference>
<dbReference type="InterPro" id="IPR001478">
    <property type="entry name" value="PDZ"/>
</dbReference>
<sequence>MTKTFTKQFAIVIFLILFSFLCWFISGKWEYFNYVLNTYLEKKEPVQVDSGLTQILKENGIKPELLNEAYDIISKNYYSFSNTPKSDLISWMIKGLVTSLGDKHSEYFNLDETKKFNETLSWDFEGIWAVIQKSDFGVVVERLIAWAPAKEAGILSGDIIIKANDIELKNLSLFDAVNKIKWPAGTVVSLEIIRPWEKEVIRKEVIRKKINIPSVDSKIIDKNTWYIMLSIFWEKTWDEFKKALDELNSKKINSLIIDLRDNGGGYLETAVSILSNFVEKEKVLVTTKEKNPLNNKSYFSYGNSNPKIPIIILVNGNSASASEITAGALKDYNIALVVWEKTYGKWSVQEPFILSDGSEMKITIAKWFTPLDHWIDWIGINPDIEIKFTKEDYEKNFDRQLDEAKKIMSKLLETKNIKATIDFYNNLKKDEESKKLWDITNSGASLTWATNKAK</sequence>
<dbReference type="Pfam" id="PF00595">
    <property type="entry name" value="PDZ"/>
    <property type="match status" value="1"/>
</dbReference>
<proteinExistence type="inferred from homology"/>
<dbReference type="GO" id="GO:0007165">
    <property type="term" value="P:signal transduction"/>
    <property type="evidence" value="ECO:0007669"/>
    <property type="project" value="TreeGrafter"/>
</dbReference>
<keyword evidence="3 5" id="KW-0378">Hydrolase</keyword>
<dbReference type="InterPro" id="IPR005151">
    <property type="entry name" value="Tail-specific_protease"/>
</dbReference>
<dbReference type="InterPro" id="IPR004447">
    <property type="entry name" value="Peptidase_S41A"/>
</dbReference>
<evidence type="ECO:0000259" key="6">
    <source>
        <dbReference type="PROSITE" id="PS50106"/>
    </source>
</evidence>
<keyword evidence="4 5" id="KW-0720">Serine protease</keyword>
<evidence type="ECO:0000256" key="3">
    <source>
        <dbReference type="ARBA" id="ARBA00022801"/>
    </source>
</evidence>
<comment type="similarity">
    <text evidence="1 5">Belongs to the peptidase S41A family.</text>
</comment>
<dbReference type="InterPro" id="IPR036034">
    <property type="entry name" value="PDZ_sf"/>
</dbReference>
<comment type="caution">
    <text evidence="7">The sequence shown here is derived from an EMBL/GenBank/DDBJ whole genome shotgun (WGS) entry which is preliminary data.</text>
</comment>
<evidence type="ECO:0000313" key="7">
    <source>
        <dbReference type="EMBL" id="EKD66664.1"/>
    </source>
</evidence>
<dbReference type="CDD" id="cd07560">
    <property type="entry name" value="Peptidase_S41_CPP"/>
    <property type="match status" value="1"/>
</dbReference>
<dbReference type="SUPFAM" id="SSF50156">
    <property type="entry name" value="PDZ domain-like"/>
    <property type="match status" value="1"/>
</dbReference>
<name>K2BWY0_9BACT</name>
<feature type="domain" description="PDZ" evidence="6">
    <location>
        <begin position="137"/>
        <end position="181"/>
    </location>
</feature>
<keyword evidence="2 5" id="KW-0645">Protease</keyword>
<dbReference type="Gene3D" id="2.30.42.10">
    <property type="match status" value="1"/>
</dbReference>
<dbReference type="PANTHER" id="PTHR32060">
    <property type="entry name" value="TAIL-SPECIFIC PROTEASE"/>
    <property type="match status" value="1"/>
</dbReference>
<evidence type="ECO:0000256" key="5">
    <source>
        <dbReference type="RuleBase" id="RU004404"/>
    </source>
</evidence>